<feature type="domain" description="OmpR/PhoB-type" evidence="3">
    <location>
        <begin position="122"/>
        <end position="218"/>
    </location>
</feature>
<dbReference type="Gene3D" id="1.10.10.10">
    <property type="entry name" value="Winged helix-like DNA-binding domain superfamily/Winged helix DNA-binding domain"/>
    <property type="match status" value="1"/>
</dbReference>
<dbReference type="Proteomes" id="UP000019433">
    <property type="component" value="Chromosome"/>
</dbReference>
<feature type="DNA-binding region" description="OmpR/PhoB-type" evidence="2">
    <location>
        <begin position="122"/>
        <end position="218"/>
    </location>
</feature>
<gene>
    <name evidence="4" type="ORF">M832_07940</name>
</gene>
<dbReference type="HOGENOM" id="CLU_1265073_0_0_0"/>
<evidence type="ECO:0000259" key="3">
    <source>
        <dbReference type="PROSITE" id="PS51755"/>
    </source>
</evidence>
<dbReference type="Gene3D" id="3.40.50.2300">
    <property type="match status" value="1"/>
</dbReference>
<dbReference type="EMBL" id="CP006571">
    <property type="protein sequence ID" value="AHK63643.1"/>
    <property type="molecule type" value="Genomic_DNA"/>
</dbReference>
<evidence type="ECO:0000313" key="5">
    <source>
        <dbReference type="Proteomes" id="UP000019433"/>
    </source>
</evidence>
<dbReference type="CDD" id="cd00383">
    <property type="entry name" value="trans_reg_C"/>
    <property type="match status" value="1"/>
</dbReference>
<evidence type="ECO:0000256" key="2">
    <source>
        <dbReference type="PROSITE-ProRule" id="PRU01091"/>
    </source>
</evidence>
<dbReference type="GO" id="GO:0006355">
    <property type="term" value="P:regulation of DNA-templated transcription"/>
    <property type="evidence" value="ECO:0007669"/>
    <property type="project" value="InterPro"/>
</dbReference>
<dbReference type="InterPro" id="IPR016032">
    <property type="entry name" value="Sig_transdc_resp-reg_C-effctor"/>
</dbReference>
<dbReference type="AlphaFoldDB" id="W8JS43"/>
<name>W8JS43_9CHLA</name>
<reference evidence="4 5" key="1">
    <citation type="journal article" date="2014" name="Syst. Appl. Microbiol.">
        <title>Evidence for the existence of two new members of the family Chlamydiaceae and proposal of Chlamydia avium sp. nov. and Chlamydia gallinacea sp. nov.</title>
        <authorList>
            <person name="Sachse K."/>
            <person name="Laroucau K."/>
            <person name="Riege K."/>
            <person name="Wehner S."/>
            <person name="Dilcher M."/>
            <person name="Creasy H.H."/>
            <person name="Weidmann M."/>
            <person name="Myers G."/>
            <person name="Vorimore F."/>
            <person name="Vicari N."/>
            <person name="Magnino S."/>
            <person name="Liebler-Tenorio E."/>
            <person name="Ruettger A."/>
            <person name="Bavoil P.M."/>
            <person name="Hufert F.T."/>
            <person name="Rossello-Mora R."/>
            <person name="Marz M."/>
        </authorList>
    </citation>
    <scope>NUCLEOTIDE SEQUENCE [LARGE SCALE GENOMIC DNA]</scope>
    <source>
        <strain evidence="4 5">10DC88</strain>
    </source>
</reference>
<dbReference type="GO" id="GO:0003677">
    <property type="term" value="F:DNA binding"/>
    <property type="evidence" value="ECO:0007669"/>
    <property type="project" value="UniProtKB-UniRule"/>
</dbReference>
<accession>W8JS43</accession>
<sequence>MQIMITDKTILFVTQNNNIPLELKEFSHSEFKYQVITSSEFVLNVKSDLIFFDQTLIPEQDWQFLPSQGNYFVLFNSFEEEKIIQILNQGAQGYILYPVTARVIDAIIRSFLRQNNSKHTIPEYIVFGNCTFYLLNLTINTPEETIHLTPSEAGILKQLLMNRGRPCLRKHLLEEIKDNSQEIISRNVDVHIASLRKKLGAYGSKISTIRGIGYVFSDDDI</sequence>
<protein>
    <submittedName>
        <fullName evidence="4">Transcriptional regulatory, domain family protein</fullName>
    </submittedName>
</protein>
<dbReference type="STRING" id="1229831.M832_07940"/>
<dbReference type="PATRIC" id="fig|1229831.3.peg.791"/>
<dbReference type="SUPFAM" id="SSF46894">
    <property type="entry name" value="C-terminal effector domain of the bipartite response regulators"/>
    <property type="match status" value="1"/>
</dbReference>
<keyword evidence="1 2" id="KW-0238">DNA-binding</keyword>
<dbReference type="Pfam" id="PF00486">
    <property type="entry name" value="Trans_reg_C"/>
    <property type="match status" value="1"/>
</dbReference>
<dbReference type="SMART" id="SM00862">
    <property type="entry name" value="Trans_reg_C"/>
    <property type="match status" value="1"/>
</dbReference>
<organism evidence="4 5">
    <name type="scientific">Chlamydia avium 10DC88</name>
    <dbReference type="NCBI Taxonomy" id="1229831"/>
    <lineage>
        <taxon>Bacteria</taxon>
        <taxon>Pseudomonadati</taxon>
        <taxon>Chlamydiota</taxon>
        <taxon>Chlamydiia</taxon>
        <taxon>Chlamydiales</taxon>
        <taxon>Chlamydiaceae</taxon>
        <taxon>Chlamydia/Chlamydophila group</taxon>
        <taxon>Chlamydia</taxon>
    </lineage>
</organism>
<dbReference type="GO" id="GO:0000160">
    <property type="term" value="P:phosphorelay signal transduction system"/>
    <property type="evidence" value="ECO:0007669"/>
    <property type="project" value="InterPro"/>
</dbReference>
<evidence type="ECO:0000256" key="1">
    <source>
        <dbReference type="ARBA" id="ARBA00023125"/>
    </source>
</evidence>
<evidence type="ECO:0000313" key="4">
    <source>
        <dbReference type="EMBL" id="AHK63643.1"/>
    </source>
</evidence>
<dbReference type="PROSITE" id="PS51755">
    <property type="entry name" value="OMPR_PHOB"/>
    <property type="match status" value="1"/>
</dbReference>
<proteinExistence type="predicted"/>
<dbReference type="InterPro" id="IPR036388">
    <property type="entry name" value="WH-like_DNA-bd_sf"/>
</dbReference>
<dbReference type="InterPro" id="IPR001867">
    <property type="entry name" value="OmpR/PhoB-type_DNA-bd"/>
</dbReference>
<dbReference type="KEGG" id="cav:M832_07940"/>
<dbReference type="eggNOG" id="COG0745">
    <property type="taxonomic scope" value="Bacteria"/>
</dbReference>